<evidence type="ECO:0000256" key="6">
    <source>
        <dbReference type="ARBA" id="ARBA00023242"/>
    </source>
</evidence>
<evidence type="ECO:0000256" key="2">
    <source>
        <dbReference type="ARBA" id="ARBA00022723"/>
    </source>
</evidence>
<feature type="domain" description="C2H2-type" evidence="9">
    <location>
        <begin position="23"/>
        <end position="51"/>
    </location>
</feature>
<dbReference type="PANTHER" id="PTHR24376:SF216">
    <property type="entry name" value="ZINC FINGER PROTEIN 420-LIKE"/>
    <property type="match status" value="1"/>
</dbReference>
<name>A0AAD6D9E9_9EURO</name>
<proteinExistence type="predicted"/>
<accession>A0AAD6D9E9</accession>
<organism evidence="10 11">
    <name type="scientific">Penicillium hetheringtonii</name>
    <dbReference type="NCBI Taxonomy" id="911720"/>
    <lineage>
        <taxon>Eukaryota</taxon>
        <taxon>Fungi</taxon>
        <taxon>Dikarya</taxon>
        <taxon>Ascomycota</taxon>
        <taxon>Pezizomycotina</taxon>
        <taxon>Eurotiomycetes</taxon>
        <taxon>Eurotiomycetidae</taxon>
        <taxon>Eurotiales</taxon>
        <taxon>Aspergillaceae</taxon>
        <taxon>Penicillium</taxon>
    </lineage>
</organism>
<protein>
    <recommendedName>
        <fullName evidence="9">C2H2-type domain-containing protein</fullName>
    </recommendedName>
</protein>
<evidence type="ECO:0000256" key="3">
    <source>
        <dbReference type="ARBA" id="ARBA00022737"/>
    </source>
</evidence>
<evidence type="ECO:0000256" key="4">
    <source>
        <dbReference type="ARBA" id="ARBA00022771"/>
    </source>
</evidence>
<dbReference type="PROSITE" id="PS00028">
    <property type="entry name" value="ZINC_FINGER_C2H2_1"/>
    <property type="match status" value="2"/>
</dbReference>
<dbReference type="Gene3D" id="3.30.160.60">
    <property type="entry name" value="Classic Zinc Finger"/>
    <property type="match status" value="1"/>
</dbReference>
<keyword evidence="11" id="KW-1185">Reference proteome</keyword>
<sequence length="448" mass="50846">MAEKKIDGSVELPPRVWPPPGMFQCPKEDCPRLFTSREEMEAHQVSYESHAFCTQCNVQFTTHEELFLHQLVSKRHHNCPICNRSFLSDDGRDYHIQKAHPEDQGLACPGCRKTFQSGKSYQAHIISNKCKSSAVVALNKHNGRRNRMKKALREAAEAVPNSNSSQNDFQPRLETNDNEVIAVSTSFYSTREKPESLERACSPWSQNSPNDADASLSAASTAVSDVRYVPYTEDSGASESPVFGSQPCGLPFSLYCLPISPDDLIAYEDDLDDGVWQSSSIISEPSDEDQNSRPLAKSGYNYIRDILPNWDSEKYWNSESKRYFCSCGFTNPFVKVFEQHVVMERTQDRRYCAHCGNRFNTIVSLYRHIESVHVNAVSFAPKKGGNERAVKPSNLAERRLDLDGPMDIGEKEFQIYDRPPVFNENNQRSRSKNDFGLRSTKVPHGTYW</sequence>
<evidence type="ECO:0000256" key="1">
    <source>
        <dbReference type="ARBA" id="ARBA00004123"/>
    </source>
</evidence>
<feature type="domain" description="C2H2-type" evidence="9">
    <location>
        <begin position="350"/>
        <end position="378"/>
    </location>
</feature>
<dbReference type="Proteomes" id="UP001216150">
    <property type="component" value="Unassembled WGS sequence"/>
</dbReference>
<evidence type="ECO:0000313" key="11">
    <source>
        <dbReference type="Proteomes" id="UP001216150"/>
    </source>
</evidence>
<comment type="subcellular location">
    <subcellularLocation>
        <location evidence="1">Nucleus</location>
    </subcellularLocation>
</comment>
<dbReference type="GO" id="GO:0008270">
    <property type="term" value="F:zinc ion binding"/>
    <property type="evidence" value="ECO:0007669"/>
    <property type="project" value="UniProtKB-KW"/>
</dbReference>
<keyword evidence="2" id="KW-0479">Metal-binding</keyword>
<reference evidence="10 11" key="1">
    <citation type="journal article" date="2023" name="IMA Fungus">
        <title>Comparative genomic study of the Penicillium genus elucidates a diverse pangenome and 15 lateral gene transfer events.</title>
        <authorList>
            <person name="Petersen C."/>
            <person name="Sorensen T."/>
            <person name="Nielsen M.R."/>
            <person name="Sondergaard T.E."/>
            <person name="Sorensen J.L."/>
            <person name="Fitzpatrick D.A."/>
            <person name="Frisvad J.C."/>
            <person name="Nielsen K.L."/>
        </authorList>
    </citation>
    <scope>NUCLEOTIDE SEQUENCE [LARGE SCALE GENOMIC DNA]</scope>
    <source>
        <strain evidence="10 11">IBT 29057</strain>
    </source>
</reference>
<evidence type="ECO:0000256" key="5">
    <source>
        <dbReference type="ARBA" id="ARBA00022833"/>
    </source>
</evidence>
<keyword evidence="6" id="KW-0539">Nucleus</keyword>
<dbReference type="SMART" id="SM00355">
    <property type="entry name" value="ZnF_C2H2"/>
    <property type="match status" value="5"/>
</dbReference>
<dbReference type="GO" id="GO:0001228">
    <property type="term" value="F:DNA-binding transcription activator activity, RNA polymerase II-specific"/>
    <property type="evidence" value="ECO:0007669"/>
    <property type="project" value="TreeGrafter"/>
</dbReference>
<dbReference type="PROSITE" id="PS50157">
    <property type="entry name" value="ZINC_FINGER_C2H2_2"/>
    <property type="match status" value="2"/>
</dbReference>
<feature type="region of interest" description="Disordered" evidence="8">
    <location>
        <begin position="420"/>
        <end position="448"/>
    </location>
</feature>
<dbReference type="GO" id="GO:0005634">
    <property type="term" value="C:nucleus"/>
    <property type="evidence" value="ECO:0007669"/>
    <property type="project" value="UniProtKB-SubCell"/>
</dbReference>
<evidence type="ECO:0000313" key="10">
    <source>
        <dbReference type="EMBL" id="KAJ5568170.1"/>
    </source>
</evidence>
<dbReference type="EMBL" id="JAQJAC010000010">
    <property type="protein sequence ID" value="KAJ5568170.1"/>
    <property type="molecule type" value="Genomic_DNA"/>
</dbReference>
<dbReference type="PANTHER" id="PTHR24376">
    <property type="entry name" value="ZINC FINGER PROTEIN"/>
    <property type="match status" value="1"/>
</dbReference>
<evidence type="ECO:0000259" key="9">
    <source>
        <dbReference type="PROSITE" id="PS50157"/>
    </source>
</evidence>
<keyword evidence="4 7" id="KW-0863">Zinc-finger</keyword>
<keyword evidence="3" id="KW-0677">Repeat</keyword>
<comment type="caution">
    <text evidence="10">The sequence shown here is derived from an EMBL/GenBank/DDBJ whole genome shotgun (WGS) entry which is preliminary data.</text>
</comment>
<dbReference type="AlphaFoldDB" id="A0AAD6D9E9"/>
<evidence type="ECO:0000256" key="7">
    <source>
        <dbReference type="PROSITE-ProRule" id="PRU00042"/>
    </source>
</evidence>
<evidence type="ECO:0000256" key="8">
    <source>
        <dbReference type="SAM" id="MobiDB-lite"/>
    </source>
</evidence>
<keyword evidence="5" id="KW-0862">Zinc</keyword>
<dbReference type="InterPro" id="IPR013087">
    <property type="entry name" value="Znf_C2H2_type"/>
</dbReference>
<gene>
    <name evidence="10" type="ORF">N7450_010656</name>
</gene>
<dbReference type="GO" id="GO:0000978">
    <property type="term" value="F:RNA polymerase II cis-regulatory region sequence-specific DNA binding"/>
    <property type="evidence" value="ECO:0007669"/>
    <property type="project" value="TreeGrafter"/>
</dbReference>